<evidence type="ECO:0000313" key="8">
    <source>
        <dbReference type="EMBL" id="NKY37149.1"/>
    </source>
</evidence>
<evidence type="ECO:0000256" key="3">
    <source>
        <dbReference type="ARBA" id="ARBA00022741"/>
    </source>
</evidence>
<comment type="catalytic activity">
    <reaction evidence="5 7">
        <text>AMP + ATP = 2 ADP</text>
        <dbReference type="Rhea" id="RHEA:12973"/>
        <dbReference type="ChEBI" id="CHEBI:30616"/>
        <dbReference type="ChEBI" id="CHEBI:456215"/>
        <dbReference type="ChEBI" id="CHEBI:456216"/>
        <dbReference type="EC" id="2.7.4.3"/>
    </reaction>
</comment>
<dbReference type="RefSeq" id="WP_068041069.1">
    <property type="nucleotide sequence ID" value="NZ_JAAXOO010000008.1"/>
</dbReference>
<dbReference type="NCBIfam" id="NF011105">
    <property type="entry name" value="PRK14532.1"/>
    <property type="match status" value="1"/>
</dbReference>
<dbReference type="CDD" id="cd01428">
    <property type="entry name" value="ADK"/>
    <property type="match status" value="1"/>
</dbReference>
<keyword evidence="5 7" id="KW-0067">ATP-binding</keyword>
<evidence type="ECO:0000256" key="1">
    <source>
        <dbReference type="ARBA" id="ARBA00022679"/>
    </source>
</evidence>
<keyword evidence="4 5" id="KW-0418">Kinase</keyword>
<feature type="binding site" evidence="5">
    <location>
        <begin position="85"/>
        <end position="88"/>
    </location>
    <ligand>
        <name>AMP</name>
        <dbReference type="ChEBI" id="CHEBI:456215"/>
    </ligand>
</feature>
<reference evidence="8 9" key="1">
    <citation type="submission" date="2020-04" db="EMBL/GenBank/DDBJ databases">
        <title>MicrobeNet Type strains.</title>
        <authorList>
            <person name="Nicholson A.C."/>
        </authorList>
    </citation>
    <scope>NUCLEOTIDE SEQUENCE [LARGE SCALE GENOMIC DNA]</scope>
    <source>
        <strain evidence="8 9">DSM 45078</strain>
    </source>
</reference>
<keyword evidence="3 5" id="KW-0547">Nucleotide-binding</keyword>
<dbReference type="PROSITE" id="PS00113">
    <property type="entry name" value="ADENYLATE_KINASE"/>
    <property type="match status" value="1"/>
</dbReference>
<keyword evidence="9" id="KW-1185">Reference proteome</keyword>
<dbReference type="HAMAP" id="MF_00235">
    <property type="entry name" value="Adenylate_kinase_Adk"/>
    <property type="match status" value="1"/>
</dbReference>
<comment type="function">
    <text evidence="5">Catalyzes the reversible transfer of the terminal phosphate group between ATP and AMP. Plays an important role in cellular energy homeostasis and in adenine nucleotide metabolism.</text>
</comment>
<keyword evidence="2 5" id="KW-0545">Nucleotide biosynthesis</keyword>
<dbReference type="SUPFAM" id="SSF52540">
    <property type="entry name" value="P-loop containing nucleoside triphosphate hydrolases"/>
    <property type="match status" value="1"/>
</dbReference>
<evidence type="ECO:0000256" key="7">
    <source>
        <dbReference type="RuleBase" id="RU003331"/>
    </source>
</evidence>
<comment type="subunit">
    <text evidence="5 7">Monomer.</text>
</comment>
<sequence>MRVVLLGPPGAGKGTQAVLLSEKLGVPHISTGDLFRANISEQTALGLEAKRYMDAGELVPSDVTNRMVRSRVAEPDAARGFVLDGYPRTVDQADALSKILDELGSELDAVLCFVVSEDTVVERMLSRGRSDDNEETIRTRLRVYRDETEPLLKHYDGLVVSVDGIGEVDEVNARALEALGRNATTG</sequence>
<keyword evidence="1 5" id="KW-0808">Transferase</keyword>
<comment type="caution">
    <text evidence="5">Lacks conserved residue(s) required for the propagation of feature annotation.</text>
</comment>
<proteinExistence type="inferred from homology"/>
<feature type="binding site" evidence="5">
    <location>
        <position position="166"/>
    </location>
    <ligand>
        <name>ATP</name>
        <dbReference type="ChEBI" id="CHEBI:30616"/>
    </ligand>
</feature>
<protein>
    <recommendedName>
        <fullName evidence="5 7">Adenylate kinase</fullName>
        <shortName evidence="5">AK</shortName>
        <ecNumber evidence="5 7">2.7.4.3</ecNumber>
    </recommendedName>
    <alternativeName>
        <fullName evidence="5">ATP-AMP transphosphorylase</fullName>
    </alternativeName>
    <alternativeName>
        <fullName evidence="5">ATP:AMP phosphotransferase</fullName>
    </alternativeName>
    <alternativeName>
        <fullName evidence="5">Adenylate monophosphate kinase</fullName>
    </alternativeName>
</protein>
<evidence type="ECO:0000256" key="2">
    <source>
        <dbReference type="ARBA" id="ARBA00022727"/>
    </source>
</evidence>
<dbReference type="InterPro" id="IPR033690">
    <property type="entry name" value="Adenylat_kinase_CS"/>
</dbReference>
<keyword evidence="5" id="KW-0963">Cytoplasm</keyword>
<dbReference type="GO" id="GO:0044209">
    <property type="term" value="P:AMP salvage"/>
    <property type="evidence" value="ECO:0007669"/>
    <property type="project" value="UniProtKB-UniRule"/>
</dbReference>
<feature type="binding site" evidence="5">
    <location>
        <position position="92"/>
    </location>
    <ligand>
        <name>AMP</name>
        <dbReference type="ChEBI" id="CHEBI:456215"/>
    </ligand>
</feature>
<name>A0A846XPN8_9NOCA</name>
<feature type="region of interest" description="NMP" evidence="5">
    <location>
        <begin position="30"/>
        <end position="59"/>
    </location>
</feature>
<dbReference type="Pfam" id="PF00406">
    <property type="entry name" value="ADK"/>
    <property type="match status" value="1"/>
</dbReference>
<feature type="binding site" evidence="5">
    <location>
        <position position="36"/>
    </location>
    <ligand>
        <name>AMP</name>
        <dbReference type="ChEBI" id="CHEBI:456215"/>
    </ligand>
</feature>
<dbReference type="PRINTS" id="PR00094">
    <property type="entry name" value="ADENYLTKNASE"/>
</dbReference>
<evidence type="ECO:0000313" key="9">
    <source>
        <dbReference type="Proteomes" id="UP000565715"/>
    </source>
</evidence>
<feature type="binding site" evidence="5">
    <location>
        <begin position="57"/>
        <end position="59"/>
    </location>
    <ligand>
        <name>AMP</name>
        <dbReference type="ChEBI" id="CHEBI:456215"/>
    </ligand>
</feature>
<dbReference type="Proteomes" id="UP000565715">
    <property type="component" value="Unassembled WGS sequence"/>
</dbReference>
<dbReference type="Gene3D" id="3.40.50.300">
    <property type="entry name" value="P-loop containing nucleotide triphosphate hydrolases"/>
    <property type="match status" value="1"/>
</dbReference>
<dbReference type="GO" id="GO:0005737">
    <property type="term" value="C:cytoplasm"/>
    <property type="evidence" value="ECO:0007669"/>
    <property type="project" value="UniProtKB-SubCell"/>
</dbReference>
<comment type="domain">
    <text evidence="5">Consists of three domains, a large central CORE domain and two small peripheral domains, NMPbind and LID, which undergo movements during catalysis. The LID domain closes over the site of phosphoryl transfer upon ATP binding. Assembling and dissambling the active center during each catalytic cycle provides an effective means to prevent ATP hydrolysis.</text>
</comment>
<evidence type="ECO:0000256" key="5">
    <source>
        <dbReference type="HAMAP-Rule" id="MF_00235"/>
    </source>
</evidence>
<comment type="similarity">
    <text evidence="5 6">Belongs to the adenylate kinase family.</text>
</comment>
<dbReference type="NCBIfam" id="NF001381">
    <property type="entry name" value="PRK00279.1-3"/>
    <property type="match status" value="1"/>
</dbReference>
<feature type="binding site" evidence="5">
    <location>
        <position position="31"/>
    </location>
    <ligand>
        <name>AMP</name>
        <dbReference type="ChEBI" id="CHEBI:456215"/>
    </ligand>
</feature>
<dbReference type="InterPro" id="IPR000850">
    <property type="entry name" value="Adenylat/UMP-CMP_kin"/>
</dbReference>
<dbReference type="InterPro" id="IPR027417">
    <property type="entry name" value="P-loop_NTPase"/>
</dbReference>
<dbReference type="UniPathway" id="UPA00588">
    <property type="reaction ID" value="UER00649"/>
</dbReference>
<organism evidence="8 9">
    <name type="scientific">Nocardia speluncae</name>
    <dbReference type="NCBI Taxonomy" id="419477"/>
    <lineage>
        <taxon>Bacteria</taxon>
        <taxon>Bacillati</taxon>
        <taxon>Actinomycetota</taxon>
        <taxon>Actinomycetes</taxon>
        <taxon>Mycobacteriales</taxon>
        <taxon>Nocardiaceae</taxon>
        <taxon>Nocardia</taxon>
    </lineage>
</organism>
<comment type="subcellular location">
    <subcellularLocation>
        <location evidence="5 7">Cytoplasm</location>
    </subcellularLocation>
</comment>
<dbReference type="GO" id="GO:0005524">
    <property type="term" value="F:ATP binding"/>
    <property type="evidence" value="ECO:0007669"/>
    <property type="project" value="UniProtKB-UniRule"/>
</dbReference>
<dbReference type="AlphaFoldDB" id="A0A846XPN8"/>
<dbReference type="PANTHER" id="PTHR23359">
    <property type="entry name" value="NUCLEOTIDE KINASE"/>
    <property type="match status" value="1"/>
</dbReference>
<evidence type="ECO:0000256" key="4">
    <source>
        <dbReference type="ARBA" id="ARBA00022777"/>
    </source>
</evidence>
<comment type="caution">
    <text evidence="8">The sequence shown here is derived from an EMBL/GenBank/DDBJ whole genome shotgun (WGS) entry which is preliminary data.</text>
</comment>
<feature type="binding site" evidence="5">
    <location>
        <position position="140"/>
    </location>
    <ligand>
        <name>AMP</name>
        <dbReference type="ChEBI" id="CHEBI:456215"/>
    </ligand>
</feature>
<dbReference type="NCBIfam" id="NF011100">
    <property type="entry name" value="PRK14527.1"/>
    <property type="match status" value="1"/>
</dbReference>
<feature type="binding site" evidence="5">
    <location>
        <begin position="10"/>
        <end position="15"/>
    </location>
    <ligand>
        <name>ATP</name>
        <dbReference type="ChEBI" id="CHEBI:30616"/>
    </ligand>
</feature>
<comment type="pathway">
    <text evidence="5">Purine metabolism; AMP biosynthesis via salvage pathway; AMP from ADP: step 1/1.</text>
</comment>
<evidence type="ECO:0000256" key="6">
    <source>
        <dbReference type="RuleBase" id="RU003330"/>
    </source>
</evidence>
<feature type="binding site" evidence="5">
    <location>
        <position position="127"/>
    </location>
    <ligand>
        <name>ATP</name>
        <dbReference type="ChEBI" id="CHEBI:30616"/>
    </ligand>
</feature>
<dbReference type="EMBL" id="JAAXOO010000008">
    <property type="protein sequence ID" value="NKY37149.1"/>
    <property type="molecule type" value="Genomic_DNA"/>
</dbReference>
<feature type="binding site" evidence="5">
    <location>
        <position position="129"/>
    </location>
    <ligand>
        <name>AMP</name>
        <dbReference type="ChEBI" id="CHEBI:456215"/>
    </ligand>
</feature>
<gene>
    <name evidence="5" type="primary">adk</name>
    <name evidence="8" type="ORF">HGA13_29365</name>
</gene>
<accession>A0A846XPN8</accession>
<dbReference type="GO" id="GO:0004017">
    <property type="term" value="F:AMP kinase activity"/>
    <property type="evidence" value="ECO:0007669"/>
    <property type="project" value="UniProtKB-UniRule"/>
</dbReference>
<dbReference type="EC" id="2.7.4.3" evidence="5 7"/>
<dbReference type="NCBIfam" id="NF011104">
    <property type="entry name" value="PRK14531.1"/>
    <property type="match status" value="1"/>
</dbReference>